<feature type="transmembrane region" description="Helical" evidence="1">
    <location>
        <begin position="214"/>
        <end position="232"/>
    </location>
</feature>
<feature type="transmembrane region" description="Helical" evidence="1">
    <location>
        <begin position="329"/>
        <end position="350"/>
    </location>
</feature>
<evidence type="ECO:0000313" key="4">
    <source>
        <dbReference type="Proteomes" id="UP000887043"/>
    </source>
</evidence>
<dbReference type="Pfam" id="PF01757">
    <property type="entry name" value="Acyl_transf_3"/>
    <property type="match status" value="1"/>
</dbReference>
<evidence type="ECO:0000256" key="1">
    <source>
        <dbReference type="SAM" id="Phobius"/>
    </source>
</evidence>
<dbReference type="GeneID" id="72479279"/>
<feature type="transmembrane region" description="Helical" evidence="1">
    <location>
        <begin position="108"/>
        <end position="127"/>
    </location>
</feature>
<comment type="caution">
    <text evidence="3">The sequence shown here is derived from an EMBL/GenBank/DDBJ whole genome shotgun (WGS) entry which is preliminary data.</text>
</comment>
<keyword evidence="1" id="KW-0472">Membrane</keyword>
<dbReference type="GO" id="GO:0016747">
    <property type="term" value="F:acyltransferase activity, transferring groups other than amino-acyl groups"/>
    <property type="evidence" value="ECO:0007669"/>
    <property type="project" value="InterPro"/>
</dbReference>
<feature type="transmembrane region" description="Helical" evidence="1">
    <location>
        <begin position="299"/>
        <end position="323"/>
    </location>
</feature>
<evidence type="ECO:0000259" key="2">
    <source>
        <dbReference type="Pfam" id="PF01757"/>
    </source>
</evidence>
<sequence>MKKELLTRSECSVLRGIAIIGIFLHNYCHWLNPIVKENEYQYFQHNVDWFTQVMVHSDGKILMHLLSFFGHYGVPIFLFLSAYGLVCKYESTAYLEKHHDSIFQFIRYHFMKLFKMMIVGFVAFLMVDRLTPGPWNYSVIDVVAQLGLVNNFLVNPDRHIWPGPYWFFGLMLQLYIIYRLLLYRRSWKWTVGAMVVCWLAQIFCDPEGETLNYIRYSSIGGVLPFGLGLLYAHFGKQLSTQQNAIMVVVSAILIVAGSYSYQTWYFVPVFVCTFSVGMVKVLTALASHFSIFSFLFNRLNWVGSISAALFVSHPITRKIFIVISRNGDMYTGLLIYAIVSLCLAWVFHLLMEKLPK</sequence>
<feature type="transmembrane region" description="Helical" evidence="1">
    <location>
        <begin position="165"/>
        <end position="182"/>
    </location>
</feature>
<proteinExistence type="predicted"/>
<feature type="transmembrane region" description="Helical" evidence="1">
    <location>
        <begin position="61"/>
        <end position="87"/>
    </location>
</feature>
<keyword evidence="1" id="KW-1133">Transmembrane helix</keyword>
<dbReference type="InterPro" id="IPR002656">
    <property type="entry name" value="Acyl_transf_3_dom"/>
</dbReference>
<name>A0AA37ML86_SEGBR</name>
<gene>
    <name evidence="3" type="ORF">PRRU23_13520</name>
</gene>
<feature type="transmembrane region" description="Helical" evidence="1">
    <location>
        <begin position="244"/>
        <end position="261"/>
    </location>
</feature>
<keyword evidence="1" id="KW-0812">Transmembrane</keyword>
<dbReference type="EMBL" id="BPTR01000001">
    <property type="protein sequence ID" value="GJG27652.1"/>
    <property type="molecule type" value="Genomic_DNA"/>
</dbReference>
<feature type="domain" description="Acyltransferase 3" evidence="2">
    <location>
        <begin position="13"/>
        <end position="348"/>
    </location>
</feature>
<feature type="transmembrane region" description="Helical" evidence="1">
    <location>
        <begin position="189"/>
        <end position="208"/>
    </location>
</feature>
<organism evidence="3 4">
    <name type="scientific">Segatella bryantii</name>
    <name type="common">Prevotella bryantii</name>
    <dbReference type="NCBI Taxonomy" id="77095"/>
    <lineage>
        <taxon>Bacteria</taxon>
        <taxon>Pseudomonadati</taxon>
        <taxon>Bacteroidota</taxon>
        <taxon>Bacteroidia</taxon>
        <taxon>Bacteroidales</taxon>
        <taxon>Prevotellaceae</taxon>
        <taxon>Segatella</taxon>
    </lineage>
</organism>
<protein>
    <recommendedName>
        <fullName evidence="2">Acyltransferase 3 domain-containing protein</fullName>
    </recommendedName>
</protein>
<dbReference type="RefSeq" id="WP_006281313.1">
    <property type="nucleotide sequence ID" value="NZ_BPTR01000001.1"/>
</dbReference>
<accession>A0AA37ML86</accession>
<evidence type="ECO:0000313" key="3">
    <source>
        <dbReference type="EMBL" id="GJG27652.1"/>
    </source>
</evidence>
<dbReference type="AlphaFoldDB" id="A0AA37ML86"/>
<reference evidence="3" key="1">
    <citation type="submission" date="2021-08" db="EMBL/GenBank/DDBJ databases">
        <title>Prevotella lacticifex sp. nov., isolated from rumen of cow.</title>
        <authorList>
            <person name="Shinkai T."/>
            <person name="Ikeyama N."/>
            <person name="Kumagai M."/>
            <person name="Ohmori H."/>
            <person name="Sakamoto M."/>
            <person name="Ohkuma M."/>
            <person name="Mitsumori M."/>
        </authorList>
    </citation>
    <scope>NUCLEOTIDE SEQUENCE</scope>
    <source>
        <strain evidence="3">DSM 11371</strain>
    </source>
</reference>
<dbReference type="Proteomes" id="UP000887043">
    <property type="component" value="Unassembled WGS sequence"/>
</dbReference>
<feature type="transmembrane region" description="Helical" evidence="1">
    <location>
        <begin position="12"/>
        <end position="32"/>
    </location>
</feature>